<name>A0A4S4KDW1_9AGAM</name>
<sequence length="67" mass="7897">MFARLSFSFAVEHRSAQTQQHVHRQVTSGKHGVPGKAVYVVCNRKHYDDGLYARCQRVLRRWVKWGR</sequence>
<accession>A0A4S4KDW1</accession>
<evidence type="ECO:0000313" key="1">
    <source>
        <dbReference type="EMBL" id="THG96281.1"/>
    </source>
</evidence>
<dbReference type="Proteomes" id="UP000308199">
    <property type="component" value="Unassembled WGS sequence"/>
</dbReference>
<organism evidence="1 2">
    <name type="scientific">Phellinidium pouzarii</name>
    <dbReference type="NCBI Taxonomy" id="167371"/>
    <lineage>
        <taxon>Eukaryota</taxon>
        <taxon>Fungi</taxon>
        <taxon>Dikarya</taxon>
        <taxon>Basidiomycota</taxon>
        <taxon>Agaricomycotina</taxon>
        <taxon>Agaricomycetes</taxon>
        <taxon>Hymenochaetales</taxon>
        <taxon>Hymenochaetaceae</taxon>
        <taxon>Phellinidium</taxon>
    </lineage>
</organism>
<dbReference type="EMBL" id="SGPK01000890">
    <property type="protein sequence ID" value="THG96281.1"/>
    <property type="molecule type" value="Genomic_DNA"/>
</dbReference>
<protein>
    <submittedName>
        <fullName evidence="1">Uncharacterized protein</fullName>
    </submittedName>
</protein>
<comment type="caution">
    <text evidence="1">The sequence shown here is derived from an EMBL/GenBank/DDBJ whole genome shotgun (WGS) entry which is preliminary data.</text>
</comment>
<dbReference type="OrthoDB" id="3256404at2759"/>
<gene>
    <name evidence="1" type="ORF">EW145_g7806</name>
</gene>
<evidence type="ECO:0000313" key="2">
    <source>
        <dbReference type="Proteomes" id="UP000308199"/>
    </source>
</evidence>
<dbReference type="AlphaFoldDB" id="A0A4S4KDW1"/>
<reference evidence="1 2" key="1">
    <citation type="submission" date="2019-02" db="EMBL/GenBank/DDBJ databases">
        <title>Genome sequencing of the rare red list fungi Phellinidium pouzarii.</title>
        <authorList>
            <person name="Buettner E."/>
            <person name="Kellner H."/>
        </authorList>
    </citation>
    <scope>NUCLEOTIDE SEQUENCE [LARGE SCALE GENOMIC DNA]</scope>
    <source>
        <strain evidence="1 2">DSM 108285</strain>
    </source>
</reference>
<proteinExistence type="predicted"/>
<keyword evidence="2" id="KW-1185">Reference proteome</keyword>